<dbReference type="Gene3D" id="3.30.70.2110">
    <property type="match status" value="1"/>
</dbReference>
<gene>
    <name evidence="9" type="ORF">EDD68_101231</name>
</gene>
<comment type="similarity">
    <text evidence="3">Belongs to the transpeptidase family.</text>
</comment>
<keyword evidence="10" id="KW-1185">Reference proteome</keyword>
<dbReference type="Gene3D" id="3.90.1310.10">
    <property type="entry name" value="Penicillin-binding protein 2a (Domain 2)"/>
    <property type="match status" value="1"/>
</dbReference>
<evidence type="ECO:0000256" key="3">
    <source>
        <dbReference type="ARBA" id="ARBA00007171"/>
    </source>
</evidence>
<dbReference type="FunFam" id="3.40.710.10:FF:000026">
    <property type="entry name" value="Penicillin-binding protein 1"/>
    <property type="match status" value="1"/>
</dbReference>
<dbReference type="UniPathway" id="UPA00219"/>
<dbReference type="GO" id="GO:0009002">
    <property type="term" value="F:serine-type D-Ala-D-Ala carboxypeptidase activity"/>
    <property type="evidence" value="ECO:0007669"/>
    <property type="project" value="UniProtKB-EC"/>
</dbReference>
<dbReference type="PROSITE" id="PS51178">
    <property type="entry name" value="PASTA"/>
    <property type="match status" value="2"/>
</dbReference>
<comment type="caution">
    <text evidence="9">The sequence shown here is derived from an EMBL/GenBank/DDBJ whole genome shotgun (WGS) entry which is preliminary data.</text>
</comment>
<reference evidence="9 10" key="1">
    <citation type="submission" date="2019-03" db="EMBL/GenBank/DDBJ databases">
        <title>Genomic Encyclopedia of Type Strains, Phase IV (KMG-IV): sequencing the most valuable type-strain genomes for metagenomic binning, comparative biology and taxonomic classification.</title>
        <authorList>
            <person name="Goeker M."/>
        </authorList>
    </citation>
    <scope>NUCLEOTIDE SEQUENCE [LARGE SCALE GENOMIC DNA]</scope>
    <source>
        <strain evidence="9 10">DSM 25894</strain>
    </source>
</reference>
<dbReference type="InterPro" id="IPR036138">
    <property type="entry name" value="PBP_dimer_sf"/>
</dbReference>
<keyword evidence="5" id="KW-0472">Membrane</keyword>
<dbReference type="Pfam" id="PF00905">
    <property type="entry name" value="Transpeptidase"/>
    <property type="match status" value="1"/>
</dbReference>
<sequence length="737" mass="82530">MTNVMSILLMGVFALIFLTLYGRIVYIQATGEIEGVELDEWADEKRTNTLSLDAERGRILDRTGMVLAYNQPTYRLYAIIDKNYSSHSAEPLHVTDPESTARQLAPLLNMEEKDVLSIFQKGLENGRFQVEFGNSGSQLTAEKKEEIEALGLPGIYFIRETRRFYPNGPLASHLIGFTQNQQEQEEGVMGIEKTYNEQLVGKDGFITYKHDKYAFKLLNPEEIVQKPENGADIYLTIDQKIQTFLEDAMTQVEEEYEPEQMMAIVMDPKTGKILAMANRPTFDPNERKNIVNWYNDVISHPIEPGSTMKIFTLAAAIDAGVYNGEDTYQSGSYKISENAQTIHDHRREGWGVITYNEGVQRSSNVGFAKLVWEKLGTEEFLEYLHAFHFDQKTGIDIDGERTGTLLYRYPIEKVTTAFGQGTTVTAIQLMKAATAIANDGKMMKPYVVEEIVDPEHGEILKQNKPVVAGEPIRAETARAVKDLLETVITSEHGTGRPYRLEDYTVAGKTGTAQIPDPESGGYMTGKENYIFSFLGMAPKEDPELMMYVAVKQPNLSPQEYGPEPVSYIFKTVMENSLHYLNVNPDKENTGTVSDAFVMPDYTGKTVQELKDVLESQNIKTAVIGNGDTIQKVIPEKGTDLYSGSFAFILTDGEPVMPDLTGWSLRQVLMFGELFQLKIEHMGNGYVVKQNIPGGNKIQNNQYLIIQLEPPGADETESGENIDKEGQDEEAEASVQAQ</sequence>
<dbReference type="InterPro" id="IPR001460">
    <property type="entry name" value="PCN-bd_Tpept"/>
</dbReference>
<accession>A0A4R3NE07</accession>
<evidence type="ECO:0000256" key="1">
    <source>
        <dbReference type="ARBA" id="ARBA00004370"/>
    </source>
</evidence>
<dbReference type="Gene3D" id="3.40.710.10">
    <property type="entry name" value="DD-peptidase/beta-lactamase superfamily"/>
    <property type="match status" value="1"/>
</dbReference>
<dbReference type="Pfam" id="PF03717">
    <property type="entry name" value="PBP_dimer"/>
    <property type="match status" value="1"/>
</dbReference>
<proteinExistence type="inferred from homology"/>
<comment type="catalytic activity">
    <reaction evidence="6">
        <text>Preferential cleavage: (Ac)2-L-Lys-D-Ala-|-D-Ala. Also transpeptidation of peptidyl-alanyl moieties that are N-acyl substituents of D-alanine.</text>
        <dbReference type="EC" id="3.4.16.4"/>
    </reaction>
</comment>
<dbReference type="SUPFAM" id="SSF56519">
    <property type="entry name" value="Penicillin binding protein dimerisation domain"/>
    <property type="match status" value="1"/>
</dbReference>
<dbReference type="EMBL" id="SMAN01000001">
    <property type="protein sequence ID" value="TCT26875.1"/>
    <property type="molecule type" value="Genomic_DNA"/>
</dbReference>
<dbReference type="InterPro" id="IPR005311">
    <property type="entry name" value="PBP_dimer"/>
</dbReference>
<dbReference type="InterPro" id="IPR012338">
    <property type="entry name" value="Beta-lactam/transpept-like"/>
</dbReference>
<comment type="pathway">
    <text evidence="2">Cell wall biogenesis; peptidoglycan biosynthesis.</text>
</comment>
<feature type="domain" description="PASTA" evidence="8">
    <location>
        <begin position="652"/>
        <end position="709"/>
    </location>
</feature>
<dbReference type="Pfam" id="PF03793">
    <property type="entry name" value="PASTA"/>
    <property type="match status" value="2"/>
</dbReference>
<dbReference type="AlphaFoldDB" id="A0A4R3NE07"/>
<dbReference type="SMART" id="SM00740">
    <property type="entry name" value="PASTA"/>
    <property type="match status" value="2"/>
</dbReference>
<dbReference type="GO" id="GO:0071555">
    <property type="term" value="P:cell wall organization"/>
    <property type="evidence" value="ECO:0007669"/>
    <property type="project" value="TreeGrafter"/>
</dbReference>
<dbReference type="GO" id="GO:0008658">
    <property type="term" value="F:penicillin binding"/>
    <property type="evidence" value="ECO:0007669"/>
    <property type="project" value="InterPro"/>
</dbReference>
<evidence type="ECO:0000256" key="6">
    <source>
        <dbReference type="ARBA" id="ARBA00034000"/>
    </source>
</evidence>
<comment type="subcellular location">
    <subcellularLocation>
        <location evidence="1">Membrane</location>
    </subcellularLocation>
</comment>
<feature type="domain" description="PASTA" evidence="8">
    <location>
        <begin position="591"/>
        <end position="651"/>
    </location>
</feature>
<dbReference type="GO" id="GO:0005886">
    <property type="term" value="C:plasma membrane"/>
    <property type="evidence" value="ECO:0007669"/>
    <property type="project" value="TreeGrafter"/>
</dbReference>
<evidence type="ECO:0000256" key="2">
    <source>
        <dbReference type="ARBA" id="ARBA00004752"/>
    </source>
</evidence>
<dbReference type="InterPro" id="IPR050515">
    <property type="entry name" value="Beta-lactam/transpept"/>
</dbReference>
<dbReference type="GO" id="GO:0009252">
    <property type="term" value="P:peptidoglycan biosynthetic process"/>
    <property type="evidence" value="ECO:0007669"/>
    <property type="project" value="UniProtKB-UniPathway"/>
</dbReference>
<dbReference type="SUPFAM" id="SSF56601">
    <property type="entry name" value="beta-lactamase/transpeptidase-like"/>
    <property type="match status" value="1"/>
</dbReference>
<organism evidence="9 10">
    <name type="scientific">Melghiribacillus thermohalophilus</name>
    <dbReference type="NCBI Taxonomy" id="1324956"/>
    <lineage>
        <taxon>Bacteria</taxon>
        <taxon>Bacillati</taxon>
        <taxon>Bacillota</taxon>
        <taxon>Bacilli</taxon>
        <taxon>Bacillales</taxon>
        <taxon>Bacillaceae</taxon>
        <taxon>Melghiribacillus</taxon>
    </lineage>
</organism>
<evidence type="ECO:0000313" key="9">
    <source>
        <dbReference type="EMBL" id="TCT26875.1"/>
    </source>
</evidence>
<feature type="compositionally biased region" description="Acidic residues" evidence="7">
    <location>
        <begin position="711"/>
        <end position="731"/>
    </location>
</feature>
<evidence type="ECO:0000256" key="4">
    <source>
        <dbReference type="ARBA" id="ARBA00012448"/>
    </source>
</evidence>
<dbReference type="Proteomes" id="UP000294650">
    <property type="component" value="Unassembled WGS sequence"/>
</dbReference>
<dbReference type="CDD" id="cd06575">
    <property type="entry name" value="PASTA_Pbp2x-like_2"/>
    <property type="match status" value="1"/>
</dbReference>
<evidence type="ECO:0000256" key="5">
    <source>
        <dbReference type="ARBA" id="ARBA00023136"/>
    </source>
</evidence>
<dbReference type="PANTHER" id="PTHR30627">
    <property type="entry name" value="PEPTIDOGLYCAN D,D-TRANSPEPTIDASE"/>
    <property type="match status" value="1"/>
</dbReference>
<feature type="region of interest" description="Disordered" evidence="7">
    <location>
        <begin position="708"/>
        <end position="737"/>
    </location>
</feature>
<dbReference type="PANTHER" id="PTHR30627:SF26">
    <property type="entry name" value="PENICILLIN-BINDING PROTEIN 2B"/>
    <property type="match status" value="1"/>
</dbReference>
<evidence type="ECO:0000259" key="8">
    <source>
        <dbReference type="PROSITE" id="PS51178"/>
    </source>
</evidence>
<dbReference type="Gene3D" id="2.20.70.70">
    <property type="match status" value="1"/>
</dbReference>
<evidence type="ECO:0000313" key="10">
    <source>
        <dbReference type="Proteomes" id="UP000294650"/>
    </source>
</evidence>
<dbReference type="CDD" id="cd06576">
    <property type="entry name" value="PASTA_Pbp2x-like_1"/>
    <property type="match status" value="1"/>
</dbReference>
<protein>
    <recommendedName>
        <fullName evidence="4">serine-type D-Ala-D-Ala carboxypeptidase</fullName>
        <ecNumber evidence="4">3.4.16.4</ecNumber>
    </recommendedName>
</protein>
<dbReference type="SUPFAM" id="SSF54184">
    <property type="entry name" value="Penicillin-binding protein 2x (pbp-2x), c-terminal domain"/>
    <property type="match status" value="2"/>
</dbReference>
<name>A0A4R3NE07_9BACI</name>
<evidence type="ECO:0000256" key="7">
    <source>
        <dbReference type="SAM" id="MobiDB-lite"/>
    </source>
</evidence>
<dbReference type="InterPro" id="IPR005543">
    <property type="entry name" value="PASTA_dom"/>
</dbReference>
<dbReference type="EC" id="3.4.16.4" evidence="4"/>